<evidence type="ECO:0000256" key="2">
    <source>
        <dbReference type="ARBA" id="ARBA00022723"/>
    </source>
</evidence>
<dbReference type="InterPro" id="IPR036236">
    <property type="entry name" value="Znf_C2H2_sf"/>
</dbReference>
<keyword evidence="5" id="KW-0862">Zinc</keyword>
<dbReference type="PROSITE" id="PS00028">
    <property type="entry name" value="ZINC_FINGER_C2H2_1"/>
    <property type="match status" value="3"/>
</dbReference>
<dbReference type="AlphaFoldDB" id="A0A9W7X624"/>
<dbReference type="GO" id="GO:0008270">
    <property type="term" value="F:zinc ion binding"/>
    <property type="evidence" value="ECO:0007669"/>
    <property type="project" value="UniProtKB-KW"/>
</dbReference>
<keyword evidence="2" id="KW-0479">Metal-binding</keyword>
<evidence type="ECO:0000256" key="5">
    <source>
        <dbReference type="ARBA" id="ARBA00022833"/>
    </source>
</evidence>
<dbReference type="InterPro" id="IPR013087">
    <property type="entry name" value="Znf_C2H2_type"/>
</dbReference>
<dbReference type="GO" id="GO:0005634">
    <property type="term" value="C:nucleus"/>
    <property type="evidence" value="ECO:0007669"/>
    <property type="project" value="UniProtKB-SubCell"/>
</dbReference>
<dbReference type="Gene3D" id="3.30.160.60">
    <property type="entry name" value="Classic Zinc Finger"/>
    <property type="match status" value="3"/>
</dbReference>
<evidence type="ECO:0000256" key="3">
    <source>
        <dbReference type="ARBA" id="ARBA00022737"/>
    </source>
</evidence>
<sequence length="351" mass="39517">MVVMADVGALGVFQERVKTLLGSLLGSLLEVLLSEITDAYTESFPLNMSMKLCEKCTLNDPPENIKGDKYSGFRAGSEQSQPLKDLRYSDRVIPQQAISGGSNGQEVMNGALNQSDTPNRPCPPPVHQEAWVTKETKLALGMKLKNNDTTVTENEYVTPLIPKEGKEQEKVTPGVEYDADVKPVENEACEPARTKSSDQELSCFQSQNPACLGGAQGTSSELRERIRLCSVQLKTIPILERPSSQFYVCSFCSKIFMFGKTLRSHKRLHISERPYSCSHCHKSFNLRKTLLQHKKDHLKKLYSCTRCGKKYEHWRNLHLHWGCHAGRSPFLCFRCGKCCRTVLNRQSNLTK</sequence>
<keyword evidence="4 7" id="KW-0863">Zinc-finger</keyword>
<dbReference type="EMBL" id="JAFHDT010000001">
    <property type="protein sequence ID" value="KAI7814359.1"/>
    <property type="molecule type" value="Genomic_DNA"/>
</dbReference>
<name>A0A9W7X624_TRIRA</name>
<feature type="domain" description="C2H2-type" evidence="8">
    <location>
        <begin position="302"/>
        <end position="329"/>
    </location>
</feature>
<gene>
    <name evidence="9" type="ORF">IRJ41_013628</name>
</gene>
<dbReference type="PROSITE" id="PS50157">
    <property type="entry name" value="ZINC_FINGER_C2H2_2"/>
    <property type="match status" value="3"/>
</dbReference>
<evidence type="ECO:0000256" key="4">
    <source>
        <dbReference type="ARBA" id="ARBA00022771"/>
    </source>
</evidence>
<evidence type="ECO:0000313" key="9">
    <source>
        <dbReference type="EMBL" id="KAI7814359.1"/>
    </source>
</evidence>
<evidence type="ECO:0000256" key="7">
    <source>
        <dbReference type="PROSITE-ProRule" id="PRU00042"/>
    </source>
</evidence>
<keyword evidence="6" id="KW-0539">Nucleus</keyword>
<dbReference type="PANTHER" id="PTHR23226:SF416">
    <property type="entry name" value="FI01424P"/>
    <property type="match status" value="1"/>
</dbReference>
<feature type="domain" description="C2H2-type" evidence="8">
    <location>
        <begin position="275"/>
        <end position="297"/>
    </location>
</feature>
<protein>
    <submittedName>
        <fullName evidence="9">Zinc finger protein 17-like</fullName>
    </submittedName>
</protein>
<evidence type="ECO:0000256" key="6">
    <source>
        <dbReference type="ARBA" id="ARBA00023242"/>
    </source>
</evidence>
<dbReference type="SUPFAM" id="SSF57667">
    <property type="entry name" value="beta-beta-alpha zinc fingers"/>
    <property type="match status" value="2"/>
</dbReference>
<keyword evidence="10" id="KW-1185">Reference proteome</keyword>
<dbReference type="OrthoDB" id="9439903at2759"/>
<dbReference type="GO" id="GO:0000981">
    <property type="term" value="F:DNA-binding transcription factor activity, RNA polymerase II-specific"/>
    <property type="evidence" value="ECO:0007669"/>
    <property type="project" value="TreeGrafter"/>
</dbReference>
<comment type="caution">
    <text evidence="9">The sequence shown here is derived from an EMBL/GenBank/DDBJ whole genome shotgun (WGS) entry which is preliminary data.</text>
</comment>
<feature type="domain" description="C2H2-type" evidence="8">
    <location>
        <begin position="247"/>
        <end position="274"/>
    </location>
</feature>
<dbReference type="GO" id="GO:0000978">
    <property type="term" value="F:RNA polymerase II cis-regulatory region sequence-specific DNA binding"/>
    <property type="evidence" value="ECO:0007669"/>
    <property type="project" value="TreeGrafter"/>
</dbReference>
<comment type="subcellular location">
    <subcellularLocation>
        <location evidence="1">Nucleus</location>
    </subcellularLocation>
</comment>
<keyword evidence="3" id="KW-0677">Repeat</keyword>
<dbReference type="PANTHER" id="PTHR23226">
    <property type="entry name" value="ZINC FINGER AND SCAN DOMAIN-CONTAINING"/>
    <property type="match status" value="1"/>
</dbReference>
<dbReference type="SMART" id="SM00355">
    <property type="entry name" value="ZnF_C2H2"/>
    <property type="match status" value="3"/>
</dbReference>
<proteinExistence type="predicted"/>
<dbReference type="Proteomes" id="UP001059041">
    <property type="component" value="Linkage Group LG1"/>
</dbReference>
<accession>A0A9W7X624</accession>
<reference evidence="9" key="1">
    <citation type="submission" date="2021-02" db="EMBL/GenBank/DDBJ databases">
        <title>Comparative genomics reveals that relaxation of natural selection precedes convergent phenotypic evolution of cavefish.</title>
        <authorList>
            <person name="Peng Z."/>
        </authorList>
    </citation>
    <scope>NUCLEOTIDE SEQUENCE</scope>
    <source>
        <tissue evidence="9">Muscle</tissue>
    </source>
</reference>
<evidence type="ECO:0000256" key="1">
    <source>
        <dbReference type="ARBA" id="ARBA00004123"/>
    </source>
</evidence>
<organism evidence="9 10">
    <name type="scientific">Triplophysa rosa</name>
    <name type="common">Cave loach</name>
    <dbReference type="NCBI Taxonomy" id="992332"/>
    <lineage>
        <taxon>Eukaryota</taxon>
        <taxon>Metazoa</taxon>
        <taxon>Chordata</taxon>
        <taxon>Craniata</taxon>
        <taxon>Vertebrata</taxon>
        <taxon>Euteleostomi</taxon>
        <taxon>Actinopterygii</taxon>
        <taxon>Neopterygii</taxon>
        <taxon>Teleostei</taxon>
        <taxon>Ostariophysi</taxon>
        <taxon>Cypriniformes</taxon>
        <taxon>Nemacheilidae</taxon>
        <taxon>Triplophysa</taxon>
    </lineage>
</organism>
<evidence type="ECO:0000259" key="8">
    <source>
        <dbReference type="PROSITE" id="PS50157"/>
    </source>
</evidence>
<evidence type="ECO:0000313" key="10">
    <source>
        <dbReference type="Proteomes" id="UP001059041"/>
    </source>
</evidence>